<dbReference type="Gene3D" id="2.60.120.200">
    <property type="match status" value="6"/>
</dbReference>
<dbReference type="InterPro" id="IPR036055">
    <property type="entry name" value="LDL_receptor-like_sf"/>
</dbReference>
<dbReference type="Gene3D" id="3.50.20.20">
    <property type="entry name" value="Janus/Ocnus"/>
    <property type="match status" value="1"/>
</dbReference>
<evidence type="ECO:0000256" key="6">
    <source>
        <dbReference type="ARBA" id="ARBA00029952"/>
    </source>
</evidence>
<dbReference type="FunFam" id="3.50.20.20:FF:000001">
    <property type="entry name" value="14 kDa phosphohistidine phosphatase"/>
    <property type="match status" value="1"/>
</dbReference>
<evidence type="ECO:0000256" key="5">
    <source>
        <dbReference type="ARBA" id="ARBA00023157"/>
    </source>
</evidence>
<dbReference type="InterPro" id="IPR023415">
    <property type="entry name" value="LDLR_class-A_CS"/>
</dbReference>
<keyword evidence="13" id="KW-0812">Transmembrane</keyword>
<feature type="binding site" evidence="11">
    <location>
        <position position="26"/>
    </location>
    <ligand>
        <name>substrate</name>
    </ligand>
</feature>
<dbReference type="InterPro" id="IPR007702">
    <property type="entry name" value="Janus"/>
</dbReference>
<keyword evidence="16" id="KW-1185">Reference proteome</keyword>
<evidence type="ECO:0000256" key="7">
    <source>
        <dbReference type="ARBA" id="ARBA00030831"/>
    </source>
</evidence>
<comment type="catalytic activity">
    <reaction evidence="8">
        <text>N(pros)-phospho-L-histidyl-[protein] + H2O = L-histidyl-[protein] + phosphate</text>
        <dbReference type="Rhea" id="RHEA:47964"/>
        <dbReference type="Rhea" id="RHEA-COMP:9745"/>
        <dbReference type="Rhea" id="RHEA-COMP:9746"/>
        <dbReference type="ChEBI" id="CHEBI:15377"/>
        <dbReference type="ChEBI" id="CHEBI:29979"/>
        <dbReference type="ChEBI" id="CHEBI:43474"/>
        <dbReference type="ChEBI" id="CHEBI:64837"/>
        <dbReference type="EC" id="3.9.1.3"/>
    </reaction>
</comment>
<comment type="catalytic activity">
    <reaction evidence="9">
        <text>N(tele)-phospho-L-histidyl-[protein] + H2O = L-histidyl-[protein] + phosphate</text>
        <dbReference type="Rhea" id="RHEA:47960"/>
        <dbReference type="Rhea" id="RHEA-COMP:9745"/>
        <dbReference type="Rhea" id="RHEA-COMP:10719"/>
        <dbReference type="ChEBI" id="CHEBI:15377"/>
        <dbReference type="ChEBI" id="CHEBI:29979"/>
        <dbReference type="ChEBI" id="CHEBI:43474"/>
        <dbReference type="ChEBI" id="CHEBI:83586"/>
        <dbReference type="EC" id="3.9.1.3"/>
    </reaction>
</comment>
<dbReference type="InterPro" id="IPR038596">
    <property type="entry name" value="Janus_sf"/>
</dbReference>
<dbReference type="InterPro" id="IPR002172">
    <property type="entry name" value="LDrepeatLR_classA_rpt"/>
</dbReference>
<keyword evidence="13" id="KW-0472">Membrane</keyword>
<keyword evidence="13" id="KW-1133">Transmembrane helix</keyword>
<feature type="domain" description="MAM" evidence="14">
    <location>
        <begin position="561"/>
        <end position="731"/>
    </location>
</feature>
<accession>A0A315VT42</accession>
<comment type="caution">
    <text evidence="15">The sequence shown here is derived from an EMBL/GenBank/DDBJ whole genome shotgun (WGS) entry which is preliminary data.</text>
</comment>
<dbReference type="STRING" id="33528.ENSGAFP00000003871"/>
<feature type="non-terminal residue" evidence="15">
    <location>
        <position position="1294"/>
    </location>
</feature>
<organism evidence="15 16">
    <name type="scientific">Gambusia affinis</name>
    <name type="common">Western mosquitofish</name>
    <name type="synonym">Heterandria affinis</name>
    <dbReference type="NCBI Taxonomy" id="33528"/>
    <lineage>
        <taxon>Eukaryota</taxon>
        <taxon>Metazoa</taxon>
        <taxon>Chordata</taxon>
        <taxon>Craniata</taxon>
        <taxon>Vertebrata</taxon>
        <taxon>Euteleostomi</taxon>
        <taxon>Actinopterygii</taxon>
        <taxon>Neopterygii</taxon>
        <taxon>Teleostei</taxon>
        <taxon>Neoteleostei</taxon>
        <taxon>Acanthomorphata</taxon>
        <taxon>Ovalentaria</taxon>
        <taxon>Atherinomorphae</taxon>
        <taxon>Cyprinodontiformes</taxon>
        <taxon>Poeciliidae</taxon>
        <taxon>Poeciliinae</taxon>
        <taxon>Gambusia</taxon>
    </lineage>
</organism>
<dbReference type="PANTHER" id="PTHR23282:SF145">
    <property type="entry name" value="APICAL ENDOSOMAL GLYCOPROTEIN ISOFORM X1"/>
    <property type="match status" value="1"/>
</dbReference>
<dbReference type="EMBL" id="NHOQ01001156">
    <property type="protein sequence ID" value="PWA26507.1"/>
    <property type="molecule type" value="Genomic_DNA"/>
</dbReference>
<dbReference type="PROSITE" id="PS01209">
    <property type="entry name" value="LDLRA_1"/>
    <property type="match status" value="1"/>
</dbReference>
<evidence type="ECO:0000256" key="10">
    <source>
        <dbReference type="PIRSR" id="PIRSR607702-1"/>
    </source>
</evidence>
<evidence type="ECO:0000256" key="2">
    <source>
        <dbReference type="ARBA" id="ARBA00010971"/>
    </source>
</evidence>
<evidence type="ECO:0000313" key="15">
    <source>
        <dbReference type="EMBL" id="PWA26507.1"/>
    </source>
</evidence>
<dbReference type="CDD" id="cd00112">
    <property type="entry name" value="LDLa"/>
    <property type="match status" value="1"/>
</dbReference>
<dbReference type="SMART" id="SM00137">
    <property type="entry name" value="MAM"/>
    <property type="match status" value="4"/>
</dbReference>
<evidence type="ECO:0000256" key="12">
    <source>
        <dbReference type="PROSITE-ProRule" id="PRU00124"/>
    </source>
</evidence>
<evidence type="ECO:0000256" key="13">
    <source>
        <dbReference type="SAM" id="Phobius"/>
    </source>
</evidence>
<dbReference type="Proteomes" id="UP000250572">
    <property type="component" value="Unassembled WGS sequence"/>
</dbReference>
<dbReference type="Gene3D" id="4.10.400.10">
    <property type="entry name" value="Low-density Lipoprotein Receptor"/>
    <property type="match status" value="1"/>
</dbReference>
<feature type="domain" description="MAM" evidence="14">
    <location>
        <begin position="741"/>
        <end position="890"/>
    </location>
</feature>
<feature type="transmembrane region" description="Helical" evidence="13">
    <location>
        <begin position="1238"/>
        <end position="1260"/>
    </location>
</feature>
<dbReference type="SMART" id="SM00192">
    <property type="entry name" value="LDLa"/>
    <property type="match status" value="1"/>
</dbReference>
<dbReference type="CDD" id="cd06263">
    <property type="entry name" value="MAM"/>
    <property type="match status" value="4"/>
</dbReference>
<feature type="disulfide bond" evidence="12">
    <location>
        <begin position="355"/>
        <end position="370"/>
    </location>
</feature>
<gene>
    <name evidence="15" type="ORF">CCH79_00000670</name>
</gene>
<dbReference type="PROSITE" id="PS50068">
    <property type="entry name" value="LDLRA_2"/>
    <property type="match status" value="1"/>
</dbReference>
<feature type="domain" description="MAM" evidence="14">
    <location>
        <begin position="1078"/>
        <end position="1231"/>
    </location>
</feature>
<evidence type="ECO:0000256" key="9">
    <source>
        <dbReference type="ARBA" id="ARBA00049335"/>
    </source>
</evidence>
<dbReference type="InterPro" id="IPR013320">
    <property type="entry name" value="ConA-like_dom_sf"/>
</dbReference>
<reference evidence="15 16" key="1">
    <citation type="journal article" date="2018" name="G3 (Bethesda)">
        <title>A High-Quality Reference Genome for the Invasive Mosquitofish Gambusia affinis Using a Chicago Library.</title>
        <authorList>
            <person name="Hoffberg S.L."/>
            <person name="Troendle N.J."/>
            <person name="Glenn T.C."/>
            <person name="Mahmud O."/>
            <person name="Louha S."/>
            <person name="Chalopin D."/>
            <person name="Bennetzen J.L."/>
            <person name="Mauricio R."/>
        </authorList>
    </citation>
    <scope>NUCLEOTIDE SEQUENCE [LARGE SCALE GENOMIC DNA]</scope>
    <source>
        <strain evidence="15">NE01/NJP1002.9</strain>
        <tissue evidence="15">Muscle</tissue>
    </source>
</reference>
<feature type="active site" description="Proton acceptor" evidence="10">
    <location>
        <position position="55"/>
    </location>
</feature>
<dbReference type="PANTHER" id="PTHR23282">
    <property type="entry name" value="APICAL ENDOSOMAL GLYCOPROTEIN PRECURSOR"/>
    <property type="match status" value="1"/>
</dbReference>
<comment type="similarity">
    <text evidence="2">Belongs to the janus family.</text>
</comment>
<dbReference type="Pfam" id="PF00629">
    <property type="entry name" value="MAM"/>
    <property type="match status" value="6"/>
</dbReference>
<dbReference type="Pfam" id="PF00057">
    <property type="entry name" value="Ldl_recept_a"/>
    <property type="match status" value="1"/>
</dbReference>
<feature type="domain" description="MAM" evidence="14">
    <location>
        <begin position="892"/>
        <end position="1075"/>
    </location>
</feature>
<evidence type="ECO:0000256" key="1">
    <source>
        <dbReference type="ARBA" id="ARBA00003087"/>
    </source>
</evidence>
<evidence type="ECO:0000256" key="4">
    <source>
        <dbReference type="ARBA" id="ARBA00014497"/>
    </source>
</evidence>
<evidence type="ECO:0000259" key="14">
    <source>
        <dbReference type="PROSITE" id="PS50060"/>
    </source>
</evidence>
<comment type="function">
    <text evidence="1">Exhibits phosphohistidine phosphatase activity.</text>
</comment>
<protein>
    <recommendedName>
        <fullName evidence="4">14 kDa phosphohistidine phosphatase</fullName>
        <ecNumber evidence="3">3.9.1.3</ecNumber>
    </recommendedName>
    <alternativeName>
        <fullName evidence="7">Phosphohistidine phosphatase 1</fullName>
    </alternativeName>
    <alternativeName>
        <fullName evidence="6">Protein histidine phosphatase</fullName>
    </alternativeName>
</protein>
<feature type="domain" description="MAM" evidence="14">
    <location>
        <begin position="374"/>
        <end position="537"/>
    </location>
</feature>
<dbReference type="InterPro" id="IPR000998">
    <property type="entry name" value="MAM_dom"/>
</dbReference>
<proteinExistence type="inferred from homology"/>
<dbReference type="PROSITE" id="PS50060">
    <property type="entry name" value="MAM_2"/>
    <property type="match status" value="6"/>
</dbReference>
<evidence type="ECO:0000256" key="3">
    <source>
        <dbReference type="ARBA" id="ARBA00011945"/>
    </source>
</evidence>
<feature type="domain" description="MAM" evidence="14">
    <location>
        <begin position="159"/>
        <end position="325"/>
    </location>
</feature>
<dbReference type="GO" id="GO:0016020">
    <property type="term" value="C:membrane"/>
    <property type="evidence" value="ECO:0007669"/>
    <property type="project" value="InterPro"/>
</dbReference>
<dbReference type="SUPFAM" id="SSF49899">
    <property type="entry name" value="Concanavalin A-like lectins/glucanases"/>
    <property type="match status" value="6"/>
</dbReference>
<dbReference type="EC" id="3.9.1.3" evidence="3"/>
<sequence>MCSQTKAAAVMANIPRADIDPSGVFKYIVIRVSSREEGDDSEIDIVRGYGWAEYHGDIYDRVSAELEDGGLLDCECLGGGRIKHNPDAKKIHVYGYSLGFGRANHAETTEKLKEKYPDYEFVLRGLHGVRLLKGNVTLSVIVPTVATSKTVVRYSGKSFECDFEDEGVCGWKIESVGEKYKWQRVQSGDELPESGPTSDYTTGTATGWFMSVSAVGAESLQSSVLISPEIKGSSPTCRLRLRYFLWDSGLTGLGPVPLWASIIHQDSSEAVVWRPETSSTRSWREATIFLGRISSPFRIHLHSARSAGQNGDVAIDQLEFLDCALPSGPAGSSCPAGMVSCGGGGGGCVEQRQVCDGTDDCGDGSDEAPCDGYNRCDFEEDLCDWDLRSLSKLRWIRTNQENISRTDPWKGPGRDHSNNTASGYFLYVTVPDGDLTMDWAAFQSPRLQPTNSSHPCKMVMYTHQFGPRSGGLTVLVADRLIYPVWERGGALGDLWVKAEVEIVSNHTFQILIMAAIRDLDYGGIAVDSIVLSPECRRSSENTTLEKFPNPPKNPCIDDPEKMCDFQADCDAAEDEAKCGDFSYPGGSSGWTDTSIGSQGWLLDKSSTTGEFLYVAEAAGQQLTEAQIRTPLLGPTGPACNLSFDFVLTGSLDHIGEISVRVIDSLLGVRPKLWEFSGKTGAGGEEETWQHVDVPIGVRKHRFQLAFEARAVSIQPFPWIKVRNVHFTSCHADYIPSLPTGVSCIFEDGLCAWYQDNSDNFDWSVVTGMDHSIGVGTSLVVDMWSPSLRGAFGRLLSFPQQPTPTESCLTFYYKLYGPNAGALNVKLTDGLGYEILLWTRSGAHGNEWHEAHCPVPQQNSNFQLMFEAVRSGFDGQVAIDDVAFLDGPCAMPRKCSFEGQKCGYSSYGAINWLHRNGHTTTTNGPRTDHTLGTELGYYMMVNTDADILPPGSAAVLISPVQQGTTRPECVGFWYHMTGGNPAFFTVYVKPQKGERVPIFSENLNEGDDWRHVNSNISVGLVSWQVQSDVREYFFPSQVDVSLGFAPQLEFEVVGSGSRGSHVAVDDITVSAHPCGDQGSKCSLENGMCSWINIQDREREKLDWELTSPEKEKHYPVPPEDHTLGTEKGHFLFFPSSNRTAANQNAWLVSPQLPPIKPTCLRFWAYKPQSCKNGCFNKMDVRVWIVGCVMFADCQLRVWSLSGGIVYQQLIVNELSGHWRHFELNITSREGYQPDNAGGIAASVIVVVLLIGTLVALLVFYLRTKPDANSPSLAIGISNEGYVPISAEVRKREEEE</sequence>
<evidence type="ECO:0000256" key="8">
    <source>
        <dbReference type="ARBA" id="ARBA00049028"/>
    </source>
</evidence>
<evidence type="ECO:0000256" key="11">
    <source>
        <dbReference type="PIRSR" id="PIRSR607702-2"/>
    </source>
</evidence>
<dbReference type="InterPro" id="IPR051560">
    <property type="entry name" value="MAM_domain-containing"/>
</dbReference>
<dbReference type="SUPFAM" id="SSF57424">
    <property type="entry name" value="LDL receptor-like module"/>
    <property type="match status" value="1"/>
</dbReference>
<comment type="caution">
    <text evidence="12">Lacks conserved residue(s) required for the propagation of feature annotation.</text>
</comment>
<name>A0A315VT42_GAMAF</name>
<dbReference type="SUPFAM" id="SSF143724">
    <property type="entry name" value="PHP14-like"/>
    <property type="match status" value="1"/>
</dbReference>
<keyword evidence="5 12" id="KW-1015">Disulfide bond</keyword>
<dbReference type="GO" id="GO:0101006">
    <property type="term" value="F:protein histidine phosphatase activity"/>
    <property type="evidence" value="ECO:0007669"/>
    <property type="project" value="UniProtKB-EC"/>
</dbReference>
<dbReference type="Pfam" id="PF05005">
    <property type="entry name" value="Ocnus"/>
    <property type="match status" value="1"/>
</dbReference>
<evidence type="ECO:0000313" key="16">
    <source>
        <dbReference type="Proteomes" id="UP000250572"/>
    </source>
</evidence>